<dbReference type="RefSeq" id="WP_245708876.1">
    <property type="nucleotide sequence ID" value="NZ_FNTX01000002.1"/>
</dbReference>
<dbReference type="PROSITE" id="PS00211">
    <property type="entry name" value="ABC_TRANSPORTER_1"/>
    <property type="match status" value="1"/>
</dbReference>
<dbReference type="SMART" id="SM00382">
    <property type="entry name" value="AAA"/>
    <property type="match status" value="2"/>
</dbReference>
<dbReference type="GO" id="GO:0005524">
    <property type="term" value="F:ATP binding"/>
    <property type="evidence" value="ECO:0007669"/>
    <property type="project" value="UniProtKB-KW"/>
</dbReference>
<dbReference type="GO" id="GO:0016887">
    <property type="term" value="F:ATP hydrolysis activity"/>
    <property type="evidence" value="ECO:0007669"/>
    <property type="project" value="InterPro"/>
</dbReference>
<reference evidence="7" key="1">
    <citation type="submission" date="2016-10" db="EMBL/GenBank/DDBJ databases">
        <authorList>
            <person name="Varghese N."/>
            <person name="Submissions S."/>
        </authorList>
    </citation>
    <scope>NUCLEOTIDE SEQUENCE [LARGE SCALE GENOMIC DNA]</scope>
    <source>
        <strain evidence="7">DSM 21368</strain>
    </source>
</reference>
<dbReference type="STRING" id="648782.SAMN04488554_2923"/>
<evidence type="ECO:0000256" key="1">
    <source>
        <dbReference type="ARBA" id="ARBA00022448"/>
    </source>
</evidence>
<feature type="domain" description="ABC transporter" evidence="5">
    <location>
        <begin position="253"/>
        <end position="495"/>
    </location>
</feature>
<evidence type="ECO:0000259" key="5">
    <source>
        <dbReference type="PROSITE" id="PS50893"/>
    </source>
</evidence>
<dbReference type="CDD" id="cd03215">
    <property type="entry name" value="ABC_Carb_Monos_II"/>
    <property type="match status" value="1"/>
</dbReference>
<dbReference type="CDD" id="cd03216">
    <property type="entry name" value="ABC_Carb_Monos_I"/>
    <property type="match status" value="1"/>
</dbReference>
<dbReference type="SUPFAM" id="SSF52540">
    <property type="entry name" value="P-loop containing nucleoside triphosphate hydrolases"/>
    <property type="match status" value="2"/>
</dbReference>
<evidence type="ECO:0000256" key="2">
    <source>
        <dbReference type="ARBA" id="ARBA00022737"/>
    </source>
</evidence>
<name>A0A1H5LS17_9MICO</name>
<dbReference type="PANTHER" id="PTHR43790">
    <property type="entry name" value="CARBOHYDRATE TRANSPORT ATP-BINDING PROTEIN MG119-RELATED"/>
    <property type="match status" value="1"/>
</dbReference>
<keyword evidence="7" id="KW-1185">Reference proteome</keyword>
<evidence type="ECO:0000313" key="7">
    <source>
        <dbReference type="Proteomes" id="UP000199220"/>
    </source>
</evidence>
<dbReference type="InterPro" id="IPR027417">
    <property type="entry name" value="P-loop_NTPase"/>
</dbReference>
<keyword evidence="2" id="KW-0677">Repeat</keyword>
<dbReference type="Gene3D" id="3.40.50.300">
    <property type="entry name" value="P-loop containing nucleotide triphosphate hydrolases"/>
    <property type="match status" value="2"/>
</dbReference>
<evidence type="ECO:0000256" key="3">
    <source>
        <dbReference type="ARBA" id="ARBA00022741"/>
    </source>
</evidence>
<keyword evidence="1" id="KW-0813">Transport</keyword>
<dbReference type="InterPro" id="IPR050107">
    <property type="entry name" value="ABC_carbohydrate_import_ATPase"/>
</dbReference>
<keyword evidence="3" id="KW-0547">Nucleotide-binding</keyword>
<keyword evidence="4 6" id="KW-0067">ATP-binding</keyword>
<dbReference type="InterPro" id="IPR003593">
    <property type="entry name" value="AAA+_ATPase"/>
</dbReference>
<dbReference type="AlphaFoldDB" id="A0A1H5LS17"/>
<sequence>MVPALQVEGLFKAFGGVPVLHDLSFSAEPGSVVVLAGENGAGKSTLFNIVMGRLPADSGTVTLRGTELTHPSPRHARDLGVALVPQELAPYEDLTVAENIAVGREPRAAGFILRRRQMRAHARELLAEFDVDVDPDLPMNRLSVALTQIVEIVKATSSGAKVLLLDEPTSSIPEAEVERLYQVIRRLRDRGVAMVYTTHRMQEIEAIADRVVVLRDGGLTLDEPARDVQPHQIVTAMIGRELGTMFPERPAPGTTPALEVTELQRRPGRPTVNLTVHAGEVVGLGGLVGAGRSATLQAIFGARRAAAGTVTVNGHALHRQTTRASIDAGLAFVPEDRKRDGLVLGRSILDNMTLPYISDYSRFGVMAGGARTAAATRHVEDMGLRYRSLQQLTETLSGGNQQKIVIARWMDRSPAVLLLDEPTRGVDVGARSEIYRIISELAATGLGVLVASSDMPELIGLTHRVLVMRDGAIAGELDRADLDAPDAQARIFHLASGEDAARHTTEESR</sequence>
<accession>A0A1H5LS17</accession>
<proteinExistence type="predicted"/>
<organism evidence="6 7">
    <name type="scientific">Ruania alba</name>
    <dbReference type="NCBI Taxonomy" id="648782"/>
    <lineage>
        <taxon>Bacteria</taxon>
        <taxon>Bacillati</taxon>
        <taxon>Actinomycetota</taxon>
        <taxon>Actinomycetes</taxon>
        <taxon>Micrococcales</taxon>
        <taxon>Ruaniaceae</taxon>
        <taxon>Ruania</taxon>
    </lineage>
</organism>
<dbReference type="Proteomes" id="UP000199220">
    <property type="component" value="Unassembled WGS sequence"/>
</dbReference>
<protein>
    <submittedName>
        <fullName evidence="6">Monosaccharide ABC transporter ATP-binding protein, CUT2 family</fullName>
    </submittedName>
</protein>
<dbReference type="InterPro" id="IPR017871">
    <property type="entry name" value="ABC_transporter-like_CS"/>
</dbReference>
<dbReference type="Pfam" id="PF00005">
    <property type="entry name" value="ABC_tran"/>
    <property type="match status" value="2"/>
</dbReference>
<feature type="domain" description="ABC transporter" evidence="5">
    <location>
        <begin position="5"/>
        <end position="241"/>
    </location>
</feature>
<dbReference type="PROSITE" id="PS50893">
    <property type="entry name" value="ABC_TRANSPORTER_2"/>
    <property type="match status" value="2"/>
</dbReference>
<dbReference type="EMBL" id="FNTX01000002">
    <property type="protein sequence ID" value="SEE79191.1"/>
    <property type="molecule type" value="Genomic_DNA"/>
</dbReference>
<gene>
    <name evidence="6" type="ORF">SAMN04488554_2923</name>
</gene>
<evidence type="ECO:0000313" key="6">
    <source>
        <dbReference type="EMBL" id="SEE79191.1"/>
    </source>
</evidence>
<evidence type="ECO:0000256" key="4">
    <source>
        <dbReference type="ARBA" id="ARBA00022840"/>
    </source>
</evidence>
<dbReference type="InterPro" id="IPR003439">
    <property type="entry name" value="ABC_transporter-like_ATP-bd"/>
</dbReference>
<dbReference type="PANTHER" id="PTHR43790:SF9">
    <property type="entry name" value="GALACTOFURANOSE TRANSPORTER ATP-BINDING PROTEIN YTFR"/>
    <property type="match status" value="1"/>
</dbReference>